<sequence>NVVSLAIGIIMGAQFNNIISSLTDDIIMPPVGLVTGILFSLGFAGNNFKNLFVIIRAGSTLNATYDTVDQARDDGAVTFNYGRFLQTIINFFFIAFALFWIVKVTQRFQRKSLKATSAKCPYCLSNVAKGAKKCPSCTSWIDGRDGETAAPLSPDESEDNDDN</sequence>
<dbReference type="InterPro" id="IPR037673">
    <property type="entry name" value="MSC/AndL"/>
</dbReference>
<keyword evidence="4 6" id="KW-0472">Membrane</keyword>
<dbReference type="GO" id="GO:0016020">
    <property type="term" value="C:membrane"/>
    <property type="evidence" value="ECO:0007669"/>
    <property type="project" value="UniProtKB-SubCell"/>
</dbReference>
<evidence type="ECO:0008006" key="9">
    <source>
        <dbReference type="Google" id="ProtNLM"/>
    </source>
</evidence>
<dbReference type="OrthoDB" id="10010920at2759"/>
<dbReference type="Pfam" id="PF01741">
    <property type="entry name" value="MscL"/>
    <property type="match status" value="1"/>
</dbReference>
<evidence type="ECO:0000313" key="8">
    <source>
        <dbReference type="Proteomes" id="UP000612746"/>
    </source>
</evidence>
<evidence type="ECO:0000256" key="4">
    <source>
        <dbReference type="ARBA" id="ARBA00023136"/>
    </source>
</evidence>
<feature type="region of interest" description="Disordered" evidence="5">
    <location>
        <begin position="142"/>
        <end position="163"/>
    </location>
</feature>
<name>A0A8H7UID2_9FUNG</name>
<feature type="non-terminal residue" evidence="7">
    <location>
        <position position="1"/>
    </location>
</feature>
<evidence type="ECO:0000313" key="7">
    <source>
        <dbReference type="EMBL" id="KAG2182827.1"/>
    </source>
</evidence>
<evidence type="ECO:0000256" key="1">
    <source>
        <dbReference type="ARBA" id="ARBA00004141"/>
    </source>
</evidence>
<organism evidence="7 8">
    <name type="scientific">Umbelopsis vinacea</name>
    <dbReference type="NCBI Taxonomy" id="44442"/>
    <lineage>
        <taxon>Eukaryota</taxon>
        <taxon>Fungi</taxon>
        <taxon>Fungi incertae sedis</taxon>
        <taxon>Mucoromycota</taxon>
        <taxon>Mucoromycotina</taxon>
        <taxon>Umbelopsidomycetes</taxon>
        <taxon>Umbelopsidales</taxon>
        <taxon>Umbelopsidaceae</taxon>
        <taxon>Umbelopsis</taxon>
    </lineage>
</organism>
<dbReference type="PANTHER" id="PTHR30266">
    <property type="entry name" value="MECHANOSENSITIVE CHANNEL MSCL"/>
    <property type="match status" value="1"/>
</dbReference>
<dbReference type="Proteomes" id="UP000612746">
    <property type="component" value="Unassembled WGS sequence"/>
</dbReference>
<evidence type="ECO:0000256" key="6">
    <source>
        <dbReference type="SAM" id="Phobius"/>
    </source>
</evidence>
<proteinExistence type="predicted"/>
<accession>A0A8H7UID2</accession>
<dbReference type="GO" id="GO:0008381">
    <property type="term" value="F:mechanosensitive monoatomic ion channel activity"/>
    <property type="evidence" value="ECO:0007669"/>
    <property type="project" value="TreeGrafter"/>
</dbReference>
<feature type="transmembrane region" description="Helical" evidence="6">
    <location>
        <begin position="84"/>
        <end position="102"/>
    </location>
</feature>
<evidence type="ECO:0000256" key="3">
    <source>
        <dbReference type="ARBA" id="ARBA00022989"/>
    </source>
</evidence>
<reference evidence="7" key="1">
    <citation type="submission" date="2020-12" db="EMBL/GenBank/DDBJ databases">
        <title>Metabolic potential, ecology and presence of endohyphal bacteria is reflected in genomic diversity of Mucoromycotina.</title>
        <authorList>
            <person name="Muszewska A."/>
            <person name="Okrasinska A."/>
            <person name="Steczkiewicz K."/>
            <person name="Drgas O."/>
            <person name="Orlowska M."/>
            <person name="Perlinska-Lenart U."/>
            <person name="Aleksandrzak-Piekarczyk T."/>
            <person name="Szatraj K."/>
            <person name="Zielenkiewicz U."/>
            <person name="Pilsyk S."/>
            <person name="Malc E."/>
            <person name="Mieczkowski P."/>
            <person name="Kruszewska J.S."/>
            <person name="Biernat P."/>
            <person name="Pawlowska J."/>
        </authorList>
    </citation>
    <scope>NUCLEOTIDE SEQUENCE</scope>
    <source>
        <strain evidence="7">WA0000051536</strain>
    </source>
</reference>
<gene>
    <name evidence="7" type="ORF">INT44_005808</name>
</gene>
<evidence type="ECO:0000256" key="5">
    <source>
        <dbReference type="SAM" id="MobiDB-lite"/>
    </source>
</evidence>
<dbReference type="AlphaFoldDB" id="A0A8H7UID2"/>
<comment type="caution">
    <text evidence="7">The sequence shown here is derived from an EMBL/GenBank/DDBJ whole genome shotgun (WGS) entry which is preliminary data.</text>
</comment>
<dbReference type="Gene3D" id="1.10.1200.120">
    <property type="entry name" value="Large-conductance mechanosensitive channel, MscL, domain 1"/>
    <property type="match status" value="1"/>
</dbReference>
<keyword evidence="2 6" id="KW-0812">Transmembrane</keyword>
<comment type="subcellular location">
    <subcellularLocation>
        <location evidence="1">Membrane</location>
        <topology evidence="1">Multi-pass membrane protein</topology>
    </subcellularLocation>
</comment>
<keyword evidence="8" id="KW-1185">Reference proteome</keyword>
<evidence type="ECO:0000256" key="2">
    <source>
        <dbReference type="ARBA" id="ARBA00022692"/>
    </source>
</evidence>
<dbReference type="PANTHER" id="PTHR30266:SF2">
    <property type="entry name" value="LARGE-CONDUCTANCE MECHANOSENSITIVE CHANNEL"/>
    <property type="match status" value="1"/>
</dbReference>
<keyword evidence="3 6" id="KW-1133">Transmembrane helix</keyword>
<protein>
    <recommendedName>
        <fullName evidence="9">Large conductance mechanosensitive channel protein</fullName>
    </recommendedName>
</protein>
<dbReference type="EMBL" id="JAEPRA010000007">
    <property type="protein sequence ID" value="KAG2182827.1"/>
    <property type="molecule type" value="Genomic_DNA"/>
</dbReference>
<dbReference type="SUPFAM" id="SSF81330">
    <property type="entry name" value="Gated mechanosensitive channel"/>
    <property type="match status" value="1"/>
</dbReference>
<dbReference type="InterPro" id="IPR036019">
    <property type="entry name" value="MscL_channel"/>
</dbReference>